<evidence type="ECO:0000256" key="4">
    <source>
        <dbReference type="ARBA" id="ARBA00022679"/>
    </source>
</evidence>
<dbReference type="Gene3D" id="3.90.550.10">
    <property type="entry name" value="Spore Coat Polysaccharide Biosynthesis Protein SpsA, Chain A"/>
    <property type="match status" value="1"/>
</dbReference>
<comment type="pathway">
    <text evidence="7">Carotenoid biosynthesis; staphyloxanthin biosynthesis; staphyloxanthin from farnesyl diphosphate: step 4/5.</text>
</comment>
<dbReference type="OrthoDB" id="9771846at2"/>
<dbReference type="GO" id="GO:0016757">
    <property type="term" value="F:glycosyltransferase activity"/>
    <property type="evidence" value="ECO:0007669"/>
    <property type="project" value="UniProtKB-KW"/>
</dbReference>
<dbReference type="AlphaFoldDB" id="A0A2C8YQG4"/>
<gene>
    <name evidence="12" type="ORF">SAMN06296378_0453</name>
</gene>
<evidence type="ECO:0000259" key="11">
    <source>
        <dbReference type="Pfam" id="PF00535"/>
    </source>
</evidence>
<dbReference type="PANTHER" id="PTHR43646">
    <property type="entry name" value="GLYCOSYLTRANSFERASE"/>
    <property type="match status" value="1"/>
</dbReference>
<evidence type="ECO:0000313" key="12">
    <source>
        <dbReference type="EMBL" id="SOE52749.1"/>
    </source>
</evidence>
<evidence type="ECO:0000256" key="6">
    <source>
        <dbReference type="ARBA" id="ARBA00037281"/>
    </source>
</evidence>
<proteinExistence type="inferred from homology"/>
<keyword evidence="13" id="KW-1185">Reference proteome</keyword>
<comment type="similarity">
    <text evidence="8">Belongs to the glycosyltransferase 2 family. CrtQ subfamily.</text>
</comment>
<organism evidence="12 13">
    <name type="scientific">Salinibacterium xinjiangense</name>
    <dbReference type="NCBI Taxonomy" id="386302"/>
    <lineage>
        <taxon>Bacteria</taxon>
        <taxon>Bacillati</taxon>
        <taxon>Actinomycetota</taxon>
        <taxon>Actinomycetes</taxon>
        <taxon>Micrococcales</taxon>
        <taxon>Microbacteriaceae</taxon>
        <taxon>Salinibacterium</taxon>
    </lineage>
</organism>
<evidence type="ECO:0000256" key="3">
    <source>
        <dbReference type="ARBA" id="ARBA00022676"/>
    </source>
</evidence>
<evidence type="ECO:0000256" key="2">
    <source>
        <dbReference type="ARBA" id="ARBA00022475"/>
    </source>
</evidence>
<dbReference type="PANTHER" id="PTHR43646:SF2">
    <property type="entry name" value="GLYCOSYLTRANSFERASE 2-LIKE DOMAIN-CONTAINING PROTEIN"/>
    <property type="match status" value="1"/>
</dbReference>
<evidence type="ECO:0000256" key="9">
    <source>
        <dbReference type="ARBA" id="ARBA00040345"/>
    </source>
</evidence>
<reference evidence="12 13" key="1">
    <citation type="submission" date="2017-09" db="EMBL/GenBank/DDBJ databases">
        <authorList>
            <person name="Ehlers B."/>
            <person name="Leendertz F.H."/>
        </authorList>
    </citation>
    <scope>NUCLEOTIDE SEQUENCE [LARGE SCALE GENOMIC DNA]</scope>
    <source>
        <strain evidence="12 13">CGMCC 1.05381</strain>
    </source>
</reference>
<feature type="region of interest" description="Disordered" evidence="10">
    <location>
        <begin position="266"/>
        <end position="288"/>
    </location>
</feature>
<dbReference type="EMBL" id="OCST01000001">
    <property type="protein sequence ID" value="SOE52749.1"/>
    <property type="molecule type" value="Genomic_DNA"/>
</dbReference>
<comment type="function">
    <text evidence="6">Catalyzes the glycosylation of 4,4'-diaponeurosporenoate, i.e. the esterification of glucose at the C1'' position with the carboxyl group of 4,4'-diaponeurosporenic acid, to form glycosyl-4,4'-diaponeurosporenoate. This is a step in the biosynthesis of staphyloxanthin, an orange pigment present in most staphylococci strains.</text>
</comment>
<dbReference type="Pfam" id="PF00535">
    <property type="entry name" value="Glycos_transf_2"/>
    <property type="match status" value="1"/>
</dbReference>
<comment type="subcellular location">
    <subcellularLocation>
        <location evidence="1">Cell membrane</location>
    </subcellularLocation>
</comment>
<dbReference type="GO" id="GO:0005886">
    <property type="term" value="C:plasma membrane"/>
    <property type="evidence" value="ECO:0007669"/>
    <property type="project" value="UniProtKB-SubCell"/>
</dbReference>
<keyword evidence="4 12" id="KW-0808">Transferase</keyword>
<evidence type="ECO:0000256" key="8">
    <source>
        <dbReference type="ARBA" id="ARBA00038120"/>
    </source>
</evidence>
<dbReference type="SUPFAM" id="SSF53448">
    <property type="entry name" value="Nucleotide-diphospho-sugar transferases"/>
    <property type="match status" value="1"/>
</dbReference>
<feature type="domain" description="Glycosyltransferase 2-like" evidence="11">
    <location>
        <begin position="3"/>
        <end position="119"/>
    </location>
</feature>
<evidence type="ECO:0000256" key="1">
    <source>
        <dbReference type="ARBA" id="ARBA00004236"/>
    </source>
</evidence>
<protein>
    <recommendedName>
        <fullName evidence="9">4,4'-diaponeurosporenoate glycosyltransferase</fullName>
    </recommendedName>
</protein>
<accession>A0A2C8YQG4</accession>
<dbReference type="Proteomes" id="UP000219440">
    <property type="component" value="Unassembled WGS sequence"/>
</dbReference>
<name>A0A2C8YQG4_9MICO</name>
<keyword evidence="3" id="KW-0328">Glycosyltransferase</keyword>
<dbReference type="InterPro" id="IPR001173">
    <property type="entry name" value="Glyco_trans_2-like"/>
</dbReference>
<keyword evidence="2" id="KW-1003">Cell membrane</keyword>
<evidence type="ECO:0000256" key="7">
    <source>
        <dbReference type="ARBA" id="ARBA00037904"/>
    </source>
</evidence>
<dbReference type="RefSeq" id="WP_097059587.1">
    <property type="nucleotide sequence ID" value="NZ_BMLC01000002.1"/>
</dbReference>
<evidence type="ECO:0000256" key="10">
    <source>
        <dbReference type="SAM" id="MobiDB-lite"/>
    </source>
</evidence>
<sequence>MTSVIIAAHNEEAVIGACLDALLHQTASDQLHIVVSANACSDATVDIARARKVTVVDRPEPGKAAALNAGELVTSGFPRIYLDADIVVPPNAVTDFAAVLAETPGILAAVPRRRLNMAGRPWLVRAYFSINGCLPAFTEGLFGRGMIALSAEGRARFAAFPEMVADDLFLDSLFLADEKVIVTAVEVVVEAPFTLRDLMNRLVRVRRGNRQLRDAARTGQVGLPVRQSDKRAWLQVVAREPHLVLAIIPYVAITLVAARRARRTMSSSDWGRDESTRVGPVIREGDNR</sequence>
<evidence type="ECO:0000256" key="5">
    <source>
        <dbReference type="ARBA" id="ARBA00023136"/>
    </source>
</evidence>
<keyword evidence="5" id="KW-0472">Membrane</keyword>
<dbReference type="InterPro" id="IPR029044">
    <property type="entry name" value="Nucleotide-diphossugar_trans"/>
</dbReference>
<evidence type="ECO:0000313" key="13">
    <source>
        <dbReference type="Proteomes" id="UP000219440"/>
    </source>
</evidence>